<evidence type="ECO:0000256" key="7">
    <source>
        <dbReference type="PROSITE-ProRule" id="PRU00042"/>
    </source>
</evidence>
<proteinExistence type="predicted"/>
<dbReference type="PANTHER" id="PTHR23226:SF416">
    <property type="entry name" value="FI01424P"/>
    <property type="match status" value="1"/>
</dbReference>
<evidence type="ECO:0000256" key="4">
    <source>
        <dbReference type="ARBA" id="ARBA00022771"/>
    </source>
</evidence>
<name>A0A7K6VUZ7_9PASS</name>
<evidence type="ECO:0000256" key="3">
    <source>
        <dbReference type="ARBA" id="ARBA00022737"/>
    </source>
</evidence>
<dbReference type="AlphaFoldDB" id="A0A7K6VUZ7"/>
<dbReference type="Proteomes" id="UP000579558">
    <property type="component" value="Unassembled WGS sequence"/>
</dbReference>
<protein>
    <submittedName>
        <fullName evidence="9">ZN267 protein</fullName>
    </submittedName>
</protein>
<gene>
    <name evidence="9" type="primary">Znf267</name>
    <name evidence="9" type="ORF">NOTCIN_R08584</name>
</gene>
<dbReference type="GO" id="GO:0005634">
    <property type="term" value="C:nucleus"/>
    <property type="evidence" value="ECO:0007669"/>
    <property type="project" value="UniProtKB-SubCell"/>
</dbReference>
<dbReference type="SMART" id="SM00355">
    <property type="entry name" value="ZnF_C2H2"/>
    <property type="match status" value="1"/>
</dbReference>
<dbReference type="SUPFAM" id="SSF57667">
    <property type="entry name" value="beta-beta-alpha zinc fingers"/>
    <property type="match status" value="1"/>
</dbReference>
<evidence type="ECO:0000256" key="5">
    <source>
        <dbReference type="ARBA" id="ARBA00022833"/>
    </source>
</evidence>
<dbReference type="GO" id="GO:0000978">
    <property type="term" value="F:RNA polymerase II cis-regulatory region sequence-specific DNA binding"/>
    <property type="evidence" value="ECO:0007669"/>
    <property type="project" value="TreeGrafter"/>
</dbReference>
<keyword evidence="2" id="KW-0479">Metal-binding</keyword>
<dbReference type="Pfam" id="PF00096">
    <property type="entry name" value="zf-C2H2"/>
    <property type="match status" value="1"/>
</dbReference>
<evidence type="ECO:0000313" key="9">
    <source>
        <dbReference type="EMBL" id="NWX38418.1"/>
    </source>
</evidence>
<organism evidence="9 10">
    <name type="scientific">Notiomystis cincta</name>
    <dbReference type="NCBI Taxonomy" id="366454"/>
    <lineage>
        <taxon>Eukaryota</taxon>
        <taxon>Metazoa</taxon>
        <taxon>Chordata</taxon>
        <taxon>Craniata</taxon>
        <taxon>Vertebrata</taxon>
        <taxon>Euteleostomi</taxon>
        <taxon>Archelosauria</taxon>
        <taxon>Archosauria</taxon>
        <taxon>Dinosauria</taxon>
        <taxon>Saurischia</taxon>
        <taxon>Theropoda</taxon>
        <taxon>Coelurosauria</taxon>
        <taxon>Aves</taxon>
        <taxon>Neognathae</taxon>
        <taxon>Neoaves</taxon>
        <taxon>Telluraves</taxon>
        <taxon>Australaves</taxon>
        <taxon>Passeriformes</taxon>
        <taxon>Notiomystidae</taxon>
        <taxon>Notiomystis</taxon>
    </lineage>
</organism>
<dbReference type="PROSITE" id="PS00028">
    <property type="entry name" value="ZINC_FINGER_C2H2_1"/>
    <property type="match status" value="1"/>
</dbReference>
<keyword evidence="5" id="KW-0862">Zinc</keyword>
<accession>A0A7K6VUZ7</accession>
<feature type="domain" description="C2H2-type" evidence="8">
    <location>
        <begin position="21"/>
        <end position="48"/>
    </location>
</feature>
<dbReference type="EMBL" id="VZRX01024864">
    <property type="protein sequence ID" value="NWX38418.1"/>
    <property type="molecule type" value="Genomic_DNA"/>
</dbReference>
<dbReference type="OrthoDB" id="9893417at2759"/>
<keyword evidence="6" id="KW-0539">Nucleus</keyword>
<feature type="non-terminal residue" evidence="9">
    <location>
        <position position="56"/>
    </location>
</feature>
<evidence type="ECO:0000313" key="10">
    <source>
        <dbReference type="Proteomes" id="UP000579558"/>
    </source>
</evidence>
<dbReference type="GO" id="GO:0008270">
    <property type="term" value="F:zinc ion binding"/>
    <property type="evidence" value="ECO:0007669"/>
    <property type="project" value="UniProtKB-KW"/>
</dbReference>
<keyword evidence="4 7" id="KW-0863">Zinc-finger</keyword>
<dbReference type="InterPro" id="IPR036236">
    <property type="entry name" value="Znf_C2H2_sf"/>
</dbReference>
<dbReference type="GO" id="GO:0000981">
    <property type="term" value="F:DNA-binding transcription factor activity, RNA polymerase II-specific"/>
    <property type="evidence" value="ECO:0007669"/>
    <property type="project" value="TreeGrafter"/>
</dbReference>
<evidence type="ECO:0000259" key="8">
    <source>
        <dbReference type="PROSITE" id="PS50157"/>
    </source>
</evidence>
<evidence type="ECO:0000256" key="1">
    <source>
        <dbReference type="ARBA" id="ARBA00004123"/>
    </source>
</evidence>
<evidence type="ECO:0000256" key="6">
    <source>
        <dbReference type="ARBA" id="ARBA00023242"/>
    </source>
</evidence>
<keyword evidence="3" id="KW-0677">Repeat</keyword>
<dbReference type="FunFam" id="3.30.160.60:FF:002343">
    <property type="entry name" value="Zinc finger protein 33A"/>
    <property type="match status" value="1"/>
</dbReference>
<keyword evidence="10" id="KW-1185">Reference proteome</keyword>
<comment type="subcellular location">
    <subcellularLocation>
        <location evidence="1">Nucleus</location>
    </subcellularLocation>
</comment>
<dbReference type="PROSITE" id="PS50157">
    <property type="entry name" value="ZINC_FINGER_C2H2_2"/>
    <property type="match status" value="1"/>
</dbReference>
<comment type="caution">
    <text evidence="9">The sequence shown here is derived from an EMBL/GenBank/DDBJ whole genome shotgun (WGS) entry which is preliminary data.</text>
</comment>
<dbReference type="Gene3D" id="3.30.160.60">
    <property type="entry name" value="Classic Zinc Finger"/>
    <property type="match status" value="2"/>
</dbReference>
<evidence type="ECO:0000256" key="2">
    <source>
        <dbReference type="ARBA" id="ARBA00022723"/>
    </source>
</evidence>
<sequence length="56" mass="6493">SFSKSSDLVVHEQLPDGEKPLKCLECGKSFRNSSYLLRHQRIHTEERPYECPECGK</sequence>
<dbReference type="PANTHER" id="PTHR23226">
    <property type="entry name" value="ZINC FINGER AND SCAN DOMAIN-CONTAINING"/>
    <property type="match status" value="1"/>
</dbReference>
<reference evidence="9 10" key="1">
    <citation type="submission" date="2019-09" db="EMBL/GenBank/DDBJ databases">
        <title>Bird 10,000 Genomes (B10K) Project - Family phase.</title>
        <authorList>
            <person name="Zhang G."/>
        </authorList>
    </citation>
    <scope>NUCLEOTIDE SEQUENCE [LARGE SCALE GENOMIC DNA]</scope>
    <source>
        <strain evidence="9">B10K-DU-029-75</strain>
    </source>
</reference>
<feature type="non-terminal residue" evidence="9">
    <location>
        <position position="1"/>
    </location>
</feature>
<dbReference type="InterPro" id="IPR013087">
    <property type="entry name" value="Znf_C2H2_type"/>
</dbReference>